<dbReference type="InterPro" id="IPR025274">
    <property type="entry name" value="DUF4070"/>
</dbReference>
<feature type="domain" description="DUF4070" evidence="1">
    <location>
        <begin position="38"/>
        <end position="83"/>
    </location>
</feature>
<sequence length="85" mass="10140">MFGFDEDDVSIFPRTVEFIEKNSIDRPLFFILTPVPKTRLYQRLLLEGRIIETDWSHADGTRVMFRPKLMTADELQEGYRWVTDQ</sequence>
<protein>
    <recommendedName>
        <fullName evidence="1">DUF4070 domain-containing protein</fullName>
    </recommendedName>
</protein>
<accession>X1KZP9</accession>
<dbReference type="EMBL" id="BARV01003063">
    <property type="protein sequence ID" value="GAH99115.1"/>
    <property type="molecule type" value="Genomic_DNA"/>
</dbReference>
<name>X1KZP9_9ZZZZ</name>
<dbReference type="InterPro" id="IPR058240">
    <property type="entry name" value="rSAM_sf"/>
</dbReference>
<organism evidence="2">
    <name type="scientific">marine sediment metagenome</name>
    <dbReference type="NCBI Taxonomy" id="412755"/>
    <lineage>
        <taxon>unclassified sequences</taxon>
        <taxon>metagenomes</taxon>
        <taxon>ecological metagenomes</taxon>
    </lineage>
</organism>
<evidence type="ECO:0000313" key="2">
    <source>
        <dbReference type="EMBL" id="GAH99115.1"/>
    </source>
</evidence>
<dbReference type="AlphaFoldDB" id="X1KZP9"/>
<gene>
    <name evidence="2" type="ORF">S06H3_07537</name>
</gene>
<comment type="caution">
    <text evidence="2">The sequence shown here is derived from an EMBL/GenBank/DDBJ whole genome shotgun (WGS) entry which is preliminary data.</text>
</comment>
<reference evidence="2" key="1">
    <citation type="journal article" date="2014" name="Front. Microbiol.">
        <title>High frequency of phylogenetically diverse reductive dehalogenase-homologous genes in deep subseafloor sedimentary metagenomes.</title>
        <authorList>
            <person name="Kawai M."/>
            <person name="Futagami T."/>
            <person name="Toyoda A."/>
            <person name="Takaki Y."/>
            <person name="Nishi S."/>
            <person name="Hori S."/>
            <person name="Arai W."/>
            <person name="Tsubouchi T."/>
            <person name="Morono Y."/>
            <person name="Uchiyama I."/>
            <person name="Ito T."/>
            <person name="Fujiyama A."/>
            <person name="Inagaki F."/>
            <person name="Takami H."/>
        </authorList>
    </citation>
    <scope>NUCLEOTIDE SEQUENCE</scope>
    <source>
        <strain evidence="2">Expedition CK06-06</strain>
    </source>
</reference>
<proteinExistence type="predicted"/>
<dbReference type="SUPFAM" id="SSF102114">
    <property type="entry name" value="Radical SAM enzymes"/>
    <property type="match status" value="1"/>
</dbReference>
<dbReference type="Pfam" id="PF13282">
    <property type="entry name" value="DUF4070"/>
    <property type="match status" value="1"/>
</dbReference>
<feature type="non-terminal residue" evidence="2">
    <location>
        <position position="85"/>
    </location>
</feature>
<evidence type="ECO:0000259" key="1">
    <source>
        <dbReference type="Pfam" id="PF13282"/>
    </source>
</evidence>